<keyword evidence="9" id="KW-1185">Reference proteome</keyword>
<protein>
    <recommendedName>
        <fullName evidence="7">Ammonium transporter AmtB-like domain-containing protein</fullName>
    </recommendedName>
</protein>
<keyword evidence="5 6" id="KW-0472">Membrane</keyword>
<feature type="transmembrane region" description="Helical" evidence="6">
    <location>
        <begin position="123"/>
        <end position="144"/>
    </location>
</feature>
<dbReference type="PANTHER" id="PTHR11730">
    <property type="entry name" value="AMMONIUM TRANSPORTER"/>
    <property type="match status" value="1"/>
</dbReference>
<keyword evidence="3 6" id="KW-0812">Transmembrane</keyword>
<dbReference type="Gene3D" id="1.10.3430.10">
    <property type="entry name" value="Ammonium transporter AmtB like domains"/>
    <property type="match status" value="1"/>
</dbReference>
<reference evidence="8 9" key="1">
    <citation type="journal article" date="2021" name="Genome Biol.">
        <title>AFLAP: assembly-free linkage analysis pipeline using k-mers from genome sequencing data.</title>
        <authorList>
            <person name="Fletcher K."/>
            <person name="Zhang L."/>
            <person name="Gil J."/>
            <person name="Han R."/>
            <person name="Cavanaugh K."/>
            <person name="Michelmore R."/>
        </authorList>
    </citation>
    <scope>NUCLEOTIDE SEQUENCE [LARGE SCALE GENOMIC DNA]</scope>
    <source>
        <strain evidence="8 9">SF5</strain>
    </source>
</reference>
<dbReference type="OrthoDB" id="534912at2759"/>
<accession>A0A976NZX0</accession>
<evidence type="ECO:0000256" key="1">
    <source>
        <dbReference type="ARBA" id="ARBA00004141"/>
    </source>
</evidence>
<proteinExistence type="inferred from homology"/>
<dbReference type="InterPro" id="IPR029020">
    <property type="entry name" value="Ammonium/urea_transptr"/>
</dbReference>
<dbReference type="InterPro" id="IPR002229">
    <property type="entry name" value="RhesusRHD"/>
</dbReference>
<feature type="transmembrane region" description="Helical" evidence="6">
    <location>
        <begin position="85"/>
        <end position="103"/>
    </location>
</feature>
<evidence type="ECO:0000256" key="3">
    <source>
        <dbReference type="ARBA" id="ARBA00022692"/>
    </source>
</evidence>
<dbReference type="Proteomes" id="UP000294530">
    <property type="component" value="Unassembled WGS sequence"/>
</dbReference>
<dbReference type="SUPFAM" id="SSF111352">
    <property type="entry name" value="Ammonium transporter"/>
    <property type="match status" value="1"/>
</dbReference>
<dbReference type="Pfam" id="PF00909">
    <property type="entry name" value="Ammonium_transp"/>
    <property type="match status" value="1"/>
</dbReference>
<dbReference type="GO" id="GO:0005886">
    <property type="term" value="C:plasma membrane"/>
    <property type="evidence" value="ECO:0007669"/>
    <property type="project" value="InterPro"/>
</dbReference>
<feature type="transmembrane region" description="Helical" evidence="6">
    <location>
        <begin position="55"/>
        <end position="73"/>
    </location>
</feature>
<evidence type="ECO:0000313" key="9">
    <source>
        <dbReference type="Proteomes" id="UP000294530"/>
    </source>
</evidence>
<evidence type="ECO:0000256" key="2">
    <source>
        <dbReference type="ARBA" id="ARBA00011036"/>
    </source>
</evidence>
<feature type="transmembrane region" description="Helical" evidence="6">
    <location>
        <begin position="156"/>
        <end position="182"/>
    </location>
</feature>
<feature type="transmembrane region" description="Helical" evidence="6">
    <location>
        <begin position="241"/>
        <end position="265"/>
    </location>
</feature>
<feature type="transmembrane region" description="Helical" evidence="6">
    <location>
        <begin position="202"/>
        <end position="220"/>
    </location>
</feature>
<evidence type="ECO:0000256" key="4">
    <source>
        <dbReference type="ARBA" id="ARBA00022989"/>
    </source>
</evidence>
<organism evidence="8 9">
    <name type="scientific">Bremia lactucae</name>
    <name type="common">Lettuce downy mildew</name>
    <dbReference type="NCBI Taxonomy" id="4779"/>
    <lineage>
        <taxon>Eukaryota</taxon>
        <taxon>Sar</taxon>
        <taxon>Stramenopiles</taxon>
        <taxon>Oomycota</taxon>
        <taxon>Peronosporomycetes</taxon>
        <taxon>Peronosporales</taxon>
        <taxon>Peronosporaceae</taxon>
        <taxon>Bremia</taxon>
    </lineage>
</organism>
<evidence type="ECO:0000259" key="7">
    <source>
        <dbReference type="Pfam" id="PF00909"/>
    </source>
</evidence>
<evidence type="ECO:0000256" key="5">
    <source>
        <dbReference type="ARBA" id="ARBA00023136"/>
    </source>
</evidence>
<comment type="subcellular location">
    <subcellularLocation>
        <location evidence="1">Membrane</location>
        <topology evidence="1">Multi-pass membrane protein</topology>
    </subcellularLocation>
</comment>
<name>A0A976NZX0_BRELC</name>
<evidence type="ECO:0000313" key="8">
    <source>
        <dbReference type="EMBL" id="TDH74273.1"/>
    </source>
</evidence>
<feature type="domain" description="Ammonium transporter AmtB-like" evidence="7">
    <location>
        <begin position="42"/>
        <end position="267"/>
    </location>
</feature>
<dbReference type="PANTHER" id="PTHR11730:SF60">
    <property type="entry name" value="RH50, ISOFORM D"/>
    <property type="match status" value="1"/>
</dbReference>
<dbReference type="PRINTS" id="PR00342">
    <property type="entry name" value="RHESUSRHD"/>
</dbReference>
<dbReference type="AlphaFoldDB" id="A0A976NZX0"/>
<dbReference type="KEGG" id="blac:94348833"/>
<comment type="caution">
    <text evidence="8">The sequence shown here is derived from an EMBL/GenBank/DDBJ whole genome shotgun (WGS) entry which is preliminary data.</text>
</comment>
<gene>
    <name evidence="8" type="ORF">CCR75_005079</name>
</gene>
<keyword evidence="4 6" id="KW-1133">Transmembrane helix</keyword>
<sequence>MIINGDIAAAALWCCLGEDHPDPITLDDVSEIIFYGLNEYLVLKKIQITDAGGSMVIHTLSAFFSLAVTLMLGTPTELELTHNTSCYHSDVFAMIGTLFFWIYWPSFNSALIDTEGFQQERAIMNTVLSIAASCASAFAASKNATLAGGVAMGTRCNLAICSAASITLGLVVGIKSTAGYYYVTPRTEHFLRAHDTCGILNLHGMPGVIGGFAGAIVTFLRPMTSMELVLRASTRRALFGWYQLLAIMSSIGIGTISGFLVGFLIKSKLFSQQKLKFDDEECNV</sequence>
<dbReference type="GO" id="GO:0008519">
    <property type="term" value="F:ammonium channel activity"/>
    <property type="evidence" value="ECO:0007669"/>
    <property type="project" value="InterPro"/>
</dbReference>
<dbReference type="GeneID" id="94348833"/>
<evidence type="ECO:0000256" key="6">
    <source>
        <dbReference type="SAM" id="Phobius"/>
    </source>
</evidence>
<dbReference type="RefSeq" id="XP_067823771.1">
    <property type="nucleotide sequence ID" value="XM_067963162.1"/>
</dbReference>
<dbReference type="InterPro" id="IPR024041">
    <property type="entry name" value="NH4_transpt_AmtB-like_dom"/>
</dbReference>
<dbReference type="GO" id="GO:0097272">
    <property type="term" value="P:ammonium homeostasis"/>
    <property type="evidence" value="ECO:0007669"/>
    <property type="project" value="TreeGrafter"/>
</dbReference>
<comment type="similarity">
    <text evidence="2">Belongs to the ammonium transporter (TC 2.A.49) family. Rh subfamily.</text>
</comment>
<dbReference type="EMBL" id="SHOA02000023">
    <property type="protein sequence ID" value="TDH74273.1"/>
    <property type="molecule type" value="Genomic_DNA"/>
</dbReference>